<protein>
    <submittedName>
        <fullName evidence="1">Uncharacterized protein</fullName>
    </submittedName>
</protein>
<dbReference type="Proteomes" id="UP000326078">
    <property type="component" value="Unassembled WGS sequence"/>
</dbReference>
<comment type="caution">
    <text evidence="1">The sequence shown here is derived from an EMBL/GenBank/DDBJ whole genome shotgun (WGS) entry which is preliminary data.</text>
</comment>
<proteinExistence type="predicted"/>
<accession>A0A5N0YL76</accession>
<evidence type="ECO:0000313" key="1">
    <source>
        <dbReference type="EMBL" id="KAA9203750.1"/>
    </source>
</evidence>
<organism evidence="1 2">
    <name type="scientific">Enterococcus durans</name>
    <dbReference type="NCBI Taxonomy" id="53345"/>
    <lineage>
        <taxon>Bacteria</taxon>
        <taxon>Bacillati</taxon>
        <taxon>Bacillota</taxon>
        <taxon>Bacilli</taxon>
        <taxon>Lactobacillales</taxon>
        <taxon>Enterococcaceae</taxon>
        <taxon>Enterococcus</taxon>
    </lineage>
</organism>
<reference evidence="1 2" key="1">
    <citation type="submission" date="2019-09" db="EMBL/GenBank/DDBJ databases">
        <title>Vancomyinc resistant enterococci isolated from farm animals in Switzerland.</title>
        <authorList>
            <person name="Stevens M.J.A."/>
            <person name="Stephan R."/>
            <person name="Morach M."/>
            <person name="Nuesch-Inderbinen M."/>
        </authorList>
    </citation>
    <scope>NUCLEOTIDE SEQUENCE [LARGE SCALE GENOMIC DNA]</scope>
    <source>
        <strain evidence="1 2">GH27</strain>
    </source>
</reference>
<gene>
    <name evidence="1" type="ORF">F6X95_12805</name>
</gene>
<evidence type="ECO:0000313" key="2">
    <source>
        <dbReference type="Proteomes" id="UP000326078"/>
    </source>
</evidence>
<dbReference type="EMBL" id="VYUT01000024">
    <property type="protein sequence ID" value="KAA9203750.1"/>
    <property type="molecule type" value="Genomic_DNA"/>
</dbReference>
<name>A0A5N0YL76_9ENTE</name>
<dbReference type="AlphaFoldDB" id="A0A5N0YL76"/>
<dbReference type="RefSeq" id="WP_137239603.1">
    <property type="nucleotide sequence ID" value="NZ_VYUL01000023.1"/>
</dbReference>
<sequence>MKKYLISFYWETDTNSSLAVSLRSKLEKLSPDKWIHIFPNLLVIQSELSINDLYSELLPEAEDTKIIIVEFNKSMVNEAISNNLLDEYGY</sequence>